<accession>A0A1G6MAJ2</accession>
<keyword evidence="6" id="KW-1185">Reference proteome</keyword>
<dbReference type="Pfam" id="PF13472">
    <property type="entry name" value="Lipase_GDSL_2"/>
    <property type="match status" value="1"/>
</dbReference>
<dbReference type="EMBL" id="FMYW01000009">
    <property type="protein sequence ID" value="SDC52451.1"/>
    <property type="molecule type" value="Genomic_DNA"/>
</dbReference>
<proteinExistence type="predicted"/>
<dbReference type="SUPFAM" id="SSF52266">
    <property type="entry name" value="SGNH hydrolase"/>
    <property type="match status" value="1"/>
</dbReference>
<evidence type="ECO:0000256" key="2">
    <source>
        <dbReference type="SAM" id="SignalP"/>
    </source>
</evidence>
<evidence type="ECO:0000256" key="1">
    <source>
        <dbReference type="SAM" id="MobiDB-lite"/>
    </source>
</evidence>
<dbReference type="InterPro" id="IPR040794">
    <property type="entry name" value="CE2_N"/>
</dbReference>
<evidence type="ECO:0000313" key="6">
    <source>
        <dbReference type="Proteomes" id="UP000198943"/>
    </source>
</evidence>
<dbReference type="Gene3D" id="2.60.120.260">
    <property type="entry name" value="Galactose-binding domain-like"/>
    <property type="match status" value="1"/>
</dbReference>
<evidence type="ECO:0000313" key="5">
    <source>
        <dbReference type="EMBL" id="SDC52451.1"/>
    </source>
</evidence>
<dbReference type="InterPro" id="IPR013830">
    <property type="entry name" value="SGNH_hydro"/>
</dbReference>
<dbReference type="AlphaFoldDB" id="A0A1G6MAJ2"/>
<feature type="signal peptide" evidence="2">
    <location>
        <begin position="1"/>
        <end position="18"/>
    </location>
</feature>
<feature type="chain" id="PRO_5038631441" evidence="2">
    <location>
        <begin position="19"/>
        <end position="402"/>
    </location>
</feature>
<feature type="region of interest" description="Disordered" evidence="1">
    <location>
        <begin position="146"/>
        <end position="184"/>
    </location>
</feature>
<name>A0A1G6MAJ2_9FIRM</name>
<organism evidence="5 6">
    <name type="scientific">Succiniclasticum ruminis</name>
    <dbReference type="NCBI Taxonomy" id="40841"/>
    <lineage>
        <taxon>Bacteria</taxon>
        <taxon>Bacillati</taxon>
        <taxon>Bacillota</taxon>
        <taxon>Negativicutes</taxon>
        <taxon>Acidaminococcales</taxon>
        <taxon>Acidaminococcaceae</taxon>
        <taxon>Succiniclasticum</taxon>
    </lineage>
</organism>
<dbReference type="PANTHER" id="PTHR37834">
    <property type="entry name" value="GDSL-LIKE LIPASE/ACYLHYDROLASE DOMAIN PROTEIN (AFU_ORTHOLOGUE AFUA_2G00620)"/>
    <property type="match status" value="1"/>
</dbReference>
<gene>
    <name evidence="5" type="ORF">SAMN04487864_10926</name>
</gene>
<feature type="domain" description="Carbohydrate esterase 2 N-terminal" evidence="4">
    <location>
        <begin position="31"/>
        <end position="127"/>
    </location>
</feature>
<sequence>MVLALLAAGLVFCGTAAASFVPAASPRIKTMGRWIPADNGSLYAGRGGVVVSTQFEGTGVQVQMYSDSQGDCWWLKKLDDGPLIRFKVQMGMNVLFQNLPMGKHTLFMIRDTEGMRGVTILRGFYFIGESETPAVSVPTAVQGNANHSGTAARTGKPTHNKTVGKKTVSKKNANAPVTPPVQKAPRRRSIEIIGDSVAAGAFIYPEGDYFQRESSYLAFGPRLARMLNADWSLVASSGEGAVRNNEEKPPYNAMHAGEQIERAFYSQKEPRWSNQMDDPDLVILAYGENDFNDEVNRPSDAYFKEQYKELVLKLRQFRPNSVIFCMTPSNIVTSRRSVPGMGGAVAELRAAGDTNVYFVDLNARGPLLGPSDTLDGVHPLASGHDKIALYLRAYARAVLGWN</sequence>
<dbReference type="Pfam" id="PF17996">
    <property type="entry name" value="CE2_N"/>
    <property type="match status" value="1"/>
</dbReference>
<dbReference type="InterPro" id="IPR052762">
    <property type="entry name" value="PCW_deacetylase/CE"/>
</dbReference>
<dbReference type="Proteomes" id="UP000198943">
    <property type="component" value="Unassembled WGS sequence"/>
</dbReference>
<evidence type="ECO:0000259" key="4">
    <source>
        <dbReference type="Pfam" id="PF17996"/>
    </source>
</evidence>
<keyword evidence="2" id="KW-0732">Signal</keyword>
<evidence type="ECO:0000259" key="3">
    <source>
        <dbReference type="Pfam" id="PF13472"/>
    </source>
</evidence>
<protein>
    <submittedName>
        <fullName evidence="5">Lysophospholipase L1</fullName>
    </submittedName>
</protein>
<reference evidence="6" key="1">
    <citation type="submission" date="2016-10" db="EMBL/GenBank/DDBJ databases">
        <authorList>
            <person name="Varghese N."/>
            <person name="Submissions S."/>
        </authorList>
    </citation>
    <scope>NUCLEOTIDE SEQUENCE [LARGE SCALE GENOMIC DNA]</scope>
    <source>
        <strain evidence="6">DSM 11005</strain>
    </source>
</reference>
<feature type="domain" description="SGNH hydrolase-type esterase" evidence="3">
    <location>
        <begin position="193"/>
        <end position="385"/>
    </location>
</feature>
<dbReference type="PANTHER" id="PTHR37834:SF2">
    <property type="entry name" value="ESTERASE, SGNH HYDROLASE-TYPE"/>
    <property type="match status" value="1"/>
</dbReference>
<feature type="compositionally biased region" description="Basic residues" evidence="1">
    <location>
        <begin position="156"/>
        <end position="169"/>
    </location>
</feature>
<dbReference type="Gene3D" id="3.40.50.1110">
    <property type="entry name" value="SGNH hydrolase"/>
    <property type="match status" value="1"/>
</dbReference>
<dbReference type="InterPro" id="IPR036514">
    <property type="entry name" value="SGNH_hydro_sf"/>
</dbReference>